<dbReference type="InterPro" id="IPR036397">
    <property type="entry name" value="RNaseH_sf"/>
</dbReference>
<dbReference type="PANTHER" id="PTHR10948">
    <property type="entry name" value="TRANSPOSASE"/>
    <property type="match status" value="1"/>
</dbReference>
<dbReference type="PANTHER" id="PTHR10948:SF23">
    <property type="entry name" value="TRANSPOSASE INSI FOR INSERTION SEQUENCE ELEMENT IS30A-RELATED"/>
    <property type="match status" value="1"/>
</dbReference>
<dbReference type="InterPro" id="IPR001584">
    <property type="entry name" value="Integrase_cat-core"/>
</dbReference>
<dbReference type="GO" id="GO:0005829">
    <property type="term" value="C:cytosol"/>
    <property type="evidence" value="ECO:0007669"/>
    <property type="project" value="TreeGrafter"/>
</dbReference>
<dbReference type="AlphaFoldDB" id="W1WH85"/>
<dbReference type="InterPro" id="IPR012337">
    <property type="entry name" value="RNaseH-like_sf"/>
</dbReference>
<dbReference type="GO" id="GO:0015074">
    <property type="term" value="P:DNA integration"/>
    <property type="evidence" value="ECO:0007669"/>
    <property type="project" value="InterPro"/>
</dbReference>
<accession>W1WH85</accession>
<feature type="domain" description="Integrase catalytic" evidence="1">
    <location>
        <begin position="1"/>
        <end position="91"/>
    </location>
</feature>
<name>W1WH85_9ZZZZ</name>
<protein>
    <submittedName>
        <fullName evidence="2">ISSag9, transposase</fullName>
    </submittedName>
</protein>
<dbReference type="EMBL" id="AZMM01018761">
    <property type="protein sequence ID" value="ETJ17528.1"/>
    <property type="molecule type" value="Genomic_DNA"/>
</dbReference>
<dbReference type="InterPro" id="IPR051917">
    <property type="entry name" value="Transposase-Integrase"/>
</dbReference>
<organism evidence="2">
    <name type="scientific">human gut metagenome</name>
    <dbReference type="NCBI Taxonomy" id="408170"/>
    <lineage>
        <taxon>unclassified sequences</taxon>
        <taxon>metagenomes</taxon>
        <taxon>organismal metagenomes</taxon>
    </lineage>
</organism>
<evidence type="ECO:0000259" key="1">
    <source>
        <dbReference type="PROSITE" id="PS50994"/>
    </source>
</evidence>
<dbReference type="GO" id="GO:0032196">
    <property type="term" value="P:transposition"/>
    <property type="evidence" value="ECO:0007669"/>
    <property type="project" value="TreeGrafter"/>
</dbReference>
<comment type="caution">
    <text evidence="2">The sequence shown here is derived from an EMBL/GenBank/DDBJ whole genome shotgun (WGS) entry which is preliminary data.</text>
</comment>
<proteinExistence type="predicted"/>
<dbReference type="SUPFAM" id="SSF53098">
    <property type="entry name" value="Ribonuclease H-like"/>
    <property type="match status" value="1"/>
</dbReference>
<dbReference type="GO" id="GO:0004803">
    <property type="term" value="F:transposase activity"/>
    <property type="evidence" value="ECO:0007669"/>
    <property type="project" value="TreeGrafter"/>
</dbReference>
<gene>
    <name evidence="2" type="ORF">Q604_UNBC18761G0001</name>
</gene>
<reference evidence="2" key="1">
    <citation type="submission" date="2013-12" db="EMBL/GenBank/DDBJ databases">
        <title>A Varibaculum cambriense genome reconstructed from a premature infant gut community with otherwise low bacterial novelty that shifts toward anaerobic metabolism during the third week of life.</title>
        <authorList>
            <person name="Brown C.T."/>
            <person name="Sharon I."/>
            <person name="Thomas B.C."/>
            <person name="Castelle C.J."/>
            <person name="Morowitz M.J."/>
            <person name="Banfield J.F."/>
        </authorList>
    </citation>
    <scope>NUCLEOTIDE SEQUENCE</scope>
</reference>
<dbReference type="PROSITE" id="PS50994">
    <property type="entry name" value="INTEGRASE"/>
    <property type="match status" value="1"/>
</dbReference>
<sequence length="124" mass="14275">MTDNVSEFSKVEEIEYDFDKNLKLFFCNPNSSWEKGKIEKNHTTLREILPKGSSFDDLTQSDVNIIISHINSLKRKYLNGKSAYEVFSFTFGEHIANLLGIFKIPANEVILKPFLAKQIKDTNK</sequence>
<dbReference type="GO" id="GO:0003676">
    <property type="term" value="F:nucleic acid binding"/>
    <property type="evidence" value="ECO:0007669"/>
    <property type="project" value="InterPro"/>
</dbReference>
<dbReference type="Gene3D" id="3.30.420.10">
    <property type="entry name" value="Ribonuclease H-like superfamily/Ribonuclease H"/>
    <property type="match status" value="1"/>
</dbReference>
<evidence type="ECO:0000313" key="2">
    <source>
        <dbReference type="EMBL" id="ETJ17528.1"/>
    </source>
</evidence>